<evidence type="ECO:0000256" key="1">
    <source>
        <dbReference type="SAM" id="Coils"/>
    </source>
</evidence>
<dbReference type="InterPro" id="IPR015671">
    <property type="entry name" value="GSCR1_dom"/>
</dbReference>
<feature type="compositionally biased region" description="Low complexity" evidence="2">
    <location>
        <begin position="98"/>
        <end position="143"/>
    </location>
</feature>
<evidence type="ECO:0000313" key="4">
    <source>
        <dbReference type="EMBL" id="MED6113085.1"/>
    </source>
</evidence>
<feature type="region of interest" description="Disordered" evidence="2">
    <location>
        <begin position="333"/>
        <end position="394"/>
    </location>
</feature>
<name>A0ABU6QNH9_9FABA</name>
<gene>
    <name evidence="4" type="ORF">PIB30_118843</name>
</gene>
<proteinExistence type="predicted"/>
<feature type="coiled-coil region" evidence="1">
    <location>
        <begin position="256"/>
        <end position="305"/>
    </location>
</feature>
<reference evidence="4 5" key="1">
    <citation type="journal article" date="2023" name="Plants (Basel)">
        <title>Bridging the Gap: Combining Genomics and Transcriptomics Approaches to Understand Stylosanthes scabra, an Orphan Legume from the Brazilian Caatinga.</title>
        <authorList>
            <person name="Ferreira-Neto J.R.C."/>
            <person name="da Silva M.D."/>
            <person name="Binneck E."/>
            <person name="de Melo N.F."/>
            <person name="da Silva R.H."/>
            <person name="de Melo A.L.T.M."/>
            <person name="Pandolfi V."/>
            <person name="Bustamante F.O."/>
            <person name="Brasileiro-Vidal A.C."/>
            <person name="Benko-Iseppon A.M."/>
        </authorList>
    </citation>
    <scope>NUCLEOTIDE SEQUENCE [LARGE SCALE GENOMIC DNA]</scope>
    <source>
        <tissue evidence="4">Leaves</tissue>
    </source>
</reference>
<dbReference type="EMBL" id="JASCZI010000711">
    <property type="protein sequence ID" value="MED6113085.1"/>
    <property type="molecule type" value="Genomic_DNA"/>
</dbReference>
<feature type="compositionally biased region" description="Pro residues" evidence="2">
    <location>
        <begin position="85"/>
        <end position="97"/>
    </location>
</feature>
<evidence type="ECO:0000313" key="5">
    <source>
        <dbReference type="Proteomes" id="UP001341840"/>
    </source>
</evidence>
<dbReference type="Proteomes" id="UP001341840">
    <property type="component" value="Unassembled WGS sequence"/>
</dbReference>
<organism evidence="4 5">
    <name type="scientific">Stylosanthes scabra</name>
    <dbReference type="NCBI Taxonomy" id="79078"/>
    <lineage>
        <taxon>Eukaryota</taxon>
        <taxon>Viridiplantae</taxon>
        <taxon>Streptophyta</taxon>
        <taxon>Embryophyta</taxon>
        <taxon>Tracheophyta</taxon>
        <taxon>Spermatophyta</taxon>
        <taxon>Magnoliopsida</taxon>
        <taxon>eudicotyledons</taxon>
        <taxon>Gunneridae</taxon>
        <taxon>Pentapetalae</taxon>
        <taxon>rosids</taxon>
        <taxon>fabids</taxon>
        <taxon>Fabales</taxon>
        <taxon>Fabaceae</taxon>
        <taxon>Papilionoideae</taxon>
        <taxon>50 kb inversion clade</taxon>
        <taxon>dalbergioids sensu lato</taxon>
        <taxon>Dalbergieae</taxon>
        <taxon>Pterocarpus clade</taxon>
        <taxon>Stylosanthes</taxon>
    </lineage>
</organism>
<feature type="compositionally biased region" description="Basic and acidic residues" evidence="2">
    <location>
        <begin position="382"/>
        <end position="394"/>
    </location>
</feature>
<evidence type="ECO:0000256" key="2">
    <source>
        <dbReference type="SAM" id="MobiDB-lite"/>
    </source>
</evidence>
<accession>A0ABU6QNH9</accession>
<dbReference type="PANTHER" id="PTHR15572">
    <property type="entry name" value="GLIOMA TUMOR SUPPRESSOR CANDIDATE REGION GENE 1"/>
    <property type="match status" value="1"/>
</dbReference>
<feature type="domain" description="GLTSCR protein conserved" evidence="3">
    <location>
        <begin position="160"/>
        <end position="274"/>
    </location>
</feature>
<sequence>MEEAKALQQHQQQLHQQQLLMQQQQQQQQHHQQQQQQQQHFMLLQQLQKQQQQQQAQAAAISRFPSNIDAHLRPIRPLGLQQNPNPNPNSAPNPNPNNPILNLQQQQQQHHQNPNSNHVSQQQNQQSQTQSQTQQQQQQQQQQKAIRPGNQMELQMAYQDAWRVCHPDFKRPFSSLEDACERLLPYHVVADYEAEEDDRILDSDTTGQMLSRSQQWDNNIAAKIAEFTATFEKQALAFNIITQKRGLGEFRSEERLMIEQALLQEEKRAMMELRAELESREKAGREAHEAKLRMAMVQAEQARADSQSHAEMMSRTPIRGSALGSQGSDMAIGHDMGEQDQGGNPGEMMNGWGNNAQREEKEPSDDFLNDEAENGDTGTQDGWRDVGEFDLNAR</sequence>
<dbReference type="PANTHER" id="PTHR15572:SF0">
    <property type="entry name" value="GLUTAMINE-RICH PROTEIN-RELATED"/>
    <property type="match status" value="1"/>
</dbReference>
<comment type="caution">
    <text evidence="4">The sequence shown here is derived from an EMBL/GenBank/DDBJ whole genome shotgun (WGS) entry which is preliminary data.</text>
</comment>
<keyword evidence="5" id="KW-1185">Reference proteome</keyword>
<dbReference type="InterPro" id="IPR052438">
    <property type="entry name" value="Chromatin_remod/trans_coact"/>
</dbReference>
<dbReference type="Pfam" id="PF15249">
    <property type="entry name" value="GLTSCR1"/>
    <property type="match status" value="1"/>
</dbReference>
<keyword evidence="1" id="KW-0175">Coiled coil</keyword>
<feature type="region of interest" description="Disordered" evidence="2">
    <location>
        <begin position="77"/>
        <end position="147"/>
    </location>
</feature>
<protein>
    <recommendedName>
        <fullName evidence="3">GLTSCR protein conserved domain-containing protein</fullName>
    </recommendedName>
</protein>
<feature type="compositionally biased region" description="Acidic residues" evidence="2">
    <location>
        <begin position="362"/>
        <end position="374"/>
    </location>
</feature>
<feature type="region of interest" description="Disordered" evidence="2">
    <location>
        <begin position="1"/>
        <end position="37"/>
    </location>
</feature>
<evidence type="ECO:0000259" key="3">
    <source>
        <dbReference type="Pfam" id="PF15249"/>
    </source>
</evidence>